<keyword evidence="6 9" id="KW-1133">Transmembrane helix</keyword>
<evidence type="ECO:0000256" key="6">
    <source>
        <dbReference type="ARBA" id="ARBA00022989"/>
    </source>
</evidence>
<proteinExistence type="predicted"/>
<keyword evidence="7 9" id="KW-0472">Membrane</keyword>
<evidence type="ECO:0000256" key="2">
    <source>
        <dbReference type="ARBA" id="ARBA00022692"/>
    </source>
</evidence>
<sequence length="305" mass="35252">MIYYTKSILFTKLLLLSMICSFYLVEASVRIMSTNETLMAQEADFGPNISKYGILGHAYEPTEDPMGCQIVGAPDTHWIALVKRGGCSFYHKAQYMQKSGAIAVIVGDEDNAEWITMYSEEDTSDIKIPSVFLTRNEYQKITNAQQHHSRPLLVLLQNEETLPWSTMDCFYIIMTICPILLFTLGWVFTRLRSQCKASSSPAFYVYQHHWQEQQQLPHYQTTTTINEQDLERCFPRQSIAINMDLTTYDGEMECPICLDHVDQSVEYRVLPCRHTFHTSCIDPWLINYKSTCPVCSKETFHTQQQ</sequence>
<evidence type="ECO:0000313" key="11">
    <source>
        <dbReference type="EMBL" id="ORZ21112.1"/>
    </source>
</evidence>
<dbReference type="InterPro" id="IPR001841">
    <property type="entry name" value="Znf_RING"/>
</dbReference>
<dbReference type="InterPro" id="IPR003137">
    <property type="entry name" value="PA_domain"/>
</dbReference>
<keyword evidence="3" id="KW-0479">Metal-binding</keyword>
<dbReference type="EMBL" id="MCGE01000005">
    <property type="protein sequence ID" value="ORZ21112.1"/>
    <property type="molecule type" value="Genomic_DNA"/>
</dbReference>
<dbReference type="SUPFAM" id="SSF52025">
    <property type="entry name" value="PA domain"/>
    <property type="match status" value="1"/>
</dbReference>
<dbReference type="PROSITE" id="PS50089">
    <property type="entry name" value="ZF_RING_2"/>
    <property type="match status" value="1"/>
</dbReference>
<dbReference type="Pfam" id="PF13639">
    <property type="entry name" value="zf-RING_2"/>
    <property type="match status" value="1"/>
</dbReference>
<dbReference type="GO" id="GO:0016020">
    <property type="term" value="C:membrane"/>
    <property type="evidence" value="ECO:0007669"/>
    <property type="project" value="UniProtKB-SubCell"/>
</dbReference>
<evidence type="ECO:0000256" key="4">
    <source>
        <dbReference type="ARBA" id="ARBA00022771"/>
    </source>
</evidence>
<dbReference type="Gene3D" id="3.50.30.30">
    <property type="match status" value="1"/>
</dbReference>
<gene>
    <name evidence="11" type="ORF">BCR42DRAFT_406844</name>
</gene>
<dbReference type="Gene3D" id="3.30.40.10">
    <property type="entry name" value="Zinc/RING finger domain, C3HC4 (zinc finger)"/>
    <property type="match status" value="1"/>
</dbReference>
<dbReference type="PANTHER" id="PTHR46539:SF1">
    <property type="entry name" value="E3 UBIQUITIN-PROTEIN LIGASE ATL42"/>
    <property type="match status" value="1"/>
</dbReference>
<dbReference type="SMART" id="SM00184">
    <property type="entry name" value="RING"/>
    <property type="match status" value="1"/>
</dbReference>
<evidence type="ECO:0000256" key="9">
    <source>
        <dbReference type="SAM" id="Phobius"/>
    </source>
</evidence>
<dbReference type="AlphaFoldDB" id="A0A1X2IRE6"/>
<evidence type="ECO:0000256" key="3">
    <source>
        <dbReference type="ARBA" id="ARBA00022723"/>
    </source>
</evidence>
<keyword evidence="12" id="KW-1185">Reference proteome</keyword>
<comment type="subcellular location">
    <subcellularLocation>
        <location evidence="1">Membrane</location>
        <topology evidence="1">Single-pass membrane protein</topology>
    </subcellularLocation>
</comment>
<feature type="transmembrane region" description="Helical" evidence="9">
    <location>
        <begin position="170"/>
        <end position="189"/>
    </location>
</feature>
<dbReference type="Pfam" id="PF02225">
    <property type="entry name" value="PA"/>
    <property type="match status" value="1"/>
</dbReference>
<dbReference type="InterPro" id="IPR046450">
    <property type="entry name" value="PA_dom_sf"/>
</dbReference>
<dbReference type="SUPFAM" id="SSF57850">
    <property type="entry name" value="RING/U-box"/>
    <property type="match status" value="1"/>
</dbReference>
<dbReference type="PANTHER" id="PTHR46539">
    <property type="entry name" value="E3 UBIQUITIN-PROTEIN LIGASE ATL42"/>
    <property type="match status" value="1"/>
</dbReference>
<evidence type="ECO:0000256" key="5">
    <source>
        <dbReference type="ARBA" id="ARBA00022833"/>
    </source>
</evidence>
<reference evidence="11 12" key="1">
    <citation type="submission" date="2016-07" db="EMBL/GenBank/DDBJ databases">
        <title>Pervasive Adenine N6-methylation of Active Genes in Fungi.</title>
        <authorList>
            <consortium name="DOE Joint Genome Institute"/>
            <person name="Mondo S.J."/>
            <person name="Dannebaum R.O."/>
            <person name="Kuo R.C."/>
            <person name="Labutti K."/>
            <person name="Haridas S."/>
            <person name="Kuo A."/>
            <person name="Salamov A."/>
            <person name="Ahrendt S.R."/>
            <person name="Lipzen A."/>
            <person name="Sullivan W."/>
            <person name="Andreopoulos W.B."/>
            <person name="Clum A."/>
            <person name="Lindquist E."/>
            <person name="Daum C."/>
            <person name="Ramamoorthy G.K."/>
            <person name="Gryganskyi A."/>
            <person name="Culley D."/>
            <person name="Magnuson J.K."/>
            <person name="James T.Y."/>
            <person name="O'Malley M.A."/>
            <person name="Stajich J.E."/>
            <person name="Spatafora J.W."/>
            <person name="Visel A."/>
            <person name="Grigoriev I.V."/>
        </authorList>
    </citation>
    <scope>NUCLEOTIDE SEQUENCE [LARGE SCALE GENOMIC DNA]</scope>
    <source>
        <strain evidence="11 12">NRRL 1336</strain>
    </source>
</reference>
<accession>A0A1X2IRE6</accession>
<dbReference type="OrthoDB" id="8062037at2759"/>
<name>A0A1X2IRE6_9FUNG</name>
<dbReference type="Proteomes" id="UP000193560">
    <property type="component" value="Unassembled WGS sequence"/>
</dbReference>
<dbReference type="STRING" id="90262.A0A1X2IRE6"/>
<comment type="caution">
    <text evidence="11">The sequence shown here is derived from an EMBL/GenBank/DDBJ whole genome shotgun (WGS) entry which is preliminary data.</text>
</comment>
<evidence type="ECO:0000256" key="7">
    <source>
        <dbReference type="ARBA" id="ARBA00023136"/>
    </source>
</evidence>
<keyword evidence="2 9" id="KW-0812">Transmembrane</keyword>
<evidence type="ECO:0000259" key="10">
    <source>
        <dbReference type="PROSITE" id="PS50089"/>
    </source>
</evidence>
<dbReference type="InterPro" id="IPR013083">
    <property type="entry name" value="Znf_RING/FYVE/PHD"/>
</dbReference>
<organism evidence="11 12">
    <name type="scientific">Absidia repens</name>
    <dbReference type="NCBI Taxonomy" id="90262"/>
    <lineage>
        <taxon>Eukaryota</taxon>
        <taxon>Fungi</taxon>
        <taxon>Fungi incertae sedis</taxon>
        <taxon>Mucoromycota</taxon>
        <taxon>Mucoromycotina</taxon>
        <taxon>Mucoromycetes</taxon>
        <taxon>Mucorales</taxon>
        <taxon>Cunninghamellaceae</taxon>
        <taxon>Absidia</taxon>
    </lineage>
</organism>
<keyword evidence="5" id="KW-0862">Zinc</keyword>
<feature type="domain" description="RING-type" evidence="10">
    <location>
        <begin position="254"/>
        <end position="296"/>
    </location>
</feature>
<protein>
    <recommendedName>
        <fullName evidence="10">RING-type domain-containing protein</fullName>
    </recommendedName>
</protein>
<dbReference type="GO" id="GO:0008270">
    <property type="term" value="F:zinc ion binding"/>
    <property type="evidence" value="ECO:0007669"/>
    <property type="project" value="UniProtKB-KW"/>
</dbReference>
<evidence type="ECO:0000256" key="1">
    <source>
        <dbReference type="ARBA" id="ARBA00004167"/>
    </source>
</evidence>
<evidence type="ECO:0000313" key="12">
    <source>
        <dbReference type="Proteomes" id="UP000193560"/>
    </source>
</evidence>
<evidence type="ECO:0000256" key="8">
    <source>
        <dbReference type="PROSITE-ProRule" id="PRU00175"/>
    </source>
</evidence>
<keyword evidence="4 8" id="KW-0863">Zinc-finger</keyword>